<dbReference type="AlphaFoldDB" id="A0A9W4S6N3"/>
<dbReference type="Proteomes" id="UP001152533">
    <property type="component" value="Unassembled WGS sequence"/>
</dbReference>
<reference evidence="1" key="1">
    <citation type="submission" date="2022-08" db="EMBL/GenBank/DDBJ databases">
        <authorList>
            <person name="Giroux E."/>
            <person name="Giroux E."/>
        </authorList>
    </citation>
    <scope>NUCLEOTIDE SEQUENCE</scope>
    <source>
        <strain evidence="1">H1091258</strain>
    </source>
</reference>
<comment type="caution">
    <text evidence="1">The sequence shown here is derived from an EMBL/GenBank/DDBJ whole genome shotgun (WGS) entry which is preliminary data.</text>
</comment>
<name>A0A9W4S6N3_9PEZI</name>
<organism evidence="1 2">
    <name type="scientific">Colletotrichum noveboracense</name>
    <dbReference type="NCBI Taxonomy" id="2664923"/>
    <lineage>
        <taxon>Eukaryota</taxon>
        <taxon>Fungi</taxon>
        <taxon>Dikarya</taxon>
        <taxon>Ascomycota</taxon>
        <taxon>Pezizomycotina</taxon>
        <taxon>Sordariomycetes</taxon>
        <taxon>Hypocreomycetidae</taxon>
        <taxon>Glomerellales</taxon>
        <taxon>Glomerellaceae</taxon>
        <taxon>Colletotrichum</taxon>
        <taxon>Colletotrichum gloeosporioides species complex</taxon>
    </lineage>
</organism>
<protein>
    <submittedName>
        <fullName evidence="1">Uncharacterized protein</fullName>
    </submittedName>
</protein>
<sequence length="131" mass="14254">MTTGFILLKELAVPTIAVFLTRLMRTYWAQVLETRSPNLSRTYMCTTRQLHHLQLHFGNDVVCDYSITQLLTTELSTYPLSRASPAPPSVSPPPVHSLPSAPLTIDQNTVSITASPSAISSCAVVSNVLSV</sequence>
<proteinExistence type="predicted"/>
<evidence type="ECO:0000313" key="2">
    <source>
        <dbReference type="Proteomes" id="UP001152533"/>
    </source>
</evidence>
<accession>A0A9W4S6N3</accession>
<dbReference type="EMBL" id="CAMGZC010001883">
    <property type="protein sequence ID" value="CAI0653945.1"/>
    <property type="molecule type" value="Genomic_DNA"/>
</dbReference>
<evidence type="ECO:0000313" key="1">
    <source>
        <dbReference type="EMBL" id="CAI0653945.1"/>
    </source>
</evidence>
<gene>
    <name evidence="1" type="ORF">CGXH109_LOCUS133016</name>
</gene>
<keyword evidence="2" id="KW-1185">Reference proteome</keyword>